<dbReference type="RefSeq" id="WP_122909216.1">
    <property type="nucleotide sequence ID" value="NZ_CBCSBE010000003.1"/>
</dbReference>
<dbReference type="InterPro" id="IPR002818">
    <property type="entry name" value="DJ-1/PfpI"/>
</dbReference>
<dbReference type="PANTHER" id="PTHR48094">
    <property type="entry name" value="PROTEIN/NUCLEIC ACID DEGLYCASE DJ-1-RELATED"/>
    <property type="match status" value="1"/>
</dbReference>
<dbReference type="AlphaFoldDB" id="A0A3M8CG95"/>
<organism evidence="2 3">
    <name type="scientific">Brevibacillus invocatus</name>
    <dbReference type="NCBI Taxonomy" id="173959"/>
    <lineage>
        <taxon>Bacteria</taxon>
        <taxon>Bacillati</taxon>
        <taxon>Bacillota</taxon>
        <taxon>Bacilli</taxon>
        <taxon>Bacillales</taxon>
        <taxon>Paenibacillaceae</taxon>
        <taxon>Brevibacillus</taxon>
    </lineage>
</organism>
<dbReference type="Gene3D" id="3.40.50.880">
    <property type="match status" value="1"/>
</dbReference>
<dbReference type="Proteomes" id="UP000282028">
    <property type="component" value="Unassembled WGS sequence"/>
</dbReference>
<reference evidence="2 3" key="1">
    <citation type="submission" date="2018-10" db="EMBL/GenBank/DDBJ databases">
        <title>Phylogenomics of Brevibacillus.</title>
        <authorList>
            <person name="Dunlap C."/>
        </authorList>
    </citation>
    <scope>NUCLEOTIDE SEQUENCE [LARGE SCALE GENOMIC DNA]</scope>
    <source>
        <strain evidence="2 3">JCM 12215</strain>
    </source>
</reference>
<dbReference type="EMBL" id="RHHR01000015">
    <property type="protein sequence ID" value="RNB74357.1"/>
    <property type="molecule type" value="Genomic_DNA"/>
</dbReference>
<dbReference type="PANTHER" id="PTHR48094:SF12">
    <property type="entry name" value="PARKINSON DISEASE PROTEIN 7 HOMOLOG"/>
    <property type="match status" value="1"/>
</dbReference>
<dbReference type="OrthoDB" id="9800516at2"/>
<proteinExistence type="predicted"/>
<evidence type="ECO:0000313" key="2">
    <source>
        <dbReference type="EMBL" id="RNB74357.1"/>
    </source>
</evidence>
<dbReference type="GO" id="GO:0005737">
    <property type="term" value="C:cytoplasm"/>
    <property type="evidence" value="ECO:0007669"/>
    <property type="project" value="TreeGrafter"/>
</dbReference>
<name>A0A3M8CG95_9BACL</name>
<sequence>MSKKALLIIPPDRFNEDELNHPKAELEQAGIQVTVASTKTGEITGDNAGKANAEVLFSDVSATDYDVVAVIGGSGTIDYLWGNQELLSYLKEAYEHNVLVSGICAGSVVVAKTGLLTGRQGTCYPVDVMINELAANEVEYVKQHVVAHDDIITSDGPDGAREFGQSLVKALQQ</sequence>
<accession>A0A3M8CG95</accession>
<feature type="domain" description="DJ-1/PfpI" evidence="1">
    <location>
        <begin position="3"/>
        <end position="169"/>
    </location>
</feature>
<dbReference type="InterPro" id="IPR029062">
    <property type="entry name" value="Class_I_gatase-like"/>
</dbReference>
<dbReference type="SUPFAM" id="SSF52317">
    <property type="entry name" value="Class I glutamine amidotransferase-like"/>
    <property type="match status" value="1"/>
</dbReference>
<gene>
    <name evidence="2" type="ORF">EDM52_12040</name>
</gene>
<dbReference type="InterPro" id="IPR050325">
    <property type="entry name" value="Prot/Nucl_acid_deglycase"/>
</dbReference>
<dbReference type="Pfam" id="PF01965">
    <property type="entry name" value="DJ-1_PfpI"/>
    <property type="match status" value="1"/>
</dbReference>
<comment type="caution">
    <text evidence="2">The sequence shown here is derived from an EMBL/GenBank/DDBJ whole genome shotgun (WGS) entry which is preliminary data.</text>
</comment>
<protein>
    <submittedName>
        <fullName evidence="2">DJ-1 family protein</fullName>
    </submittedName>
</protein>
<keyword evidence="3" id="KW-1185">Reference proteome</keyword>
<evidence type="ECO:0000259" key="1">
    <source>
        <dbReference type="Pfam" id="PF01965"/>
    </source>
</evidence>
<evidence type="ECO:0000313" key="3">
    <source>
        <dbReference type="Proteomes" id="UP000282028"/>
    </source>
</evidence>